<evidence type="ECO:0000313" key="2">
    <source>
        <dbReference type="Proteomes" id="UP000827092"/>
    </source>
</evidence>
<sequence>MLSQVRINTEKSRYELLPFCSTRGFLPPSLSSPWEHSSLPFDRCTAPAKHPPESVPRSGSARYKDAARLGLEA</sequence>
<reference evidence="1 2" key="1">
    <citation type="journal article" date="2022" name="Nat. Ecol. Evol.">
        <title>A masculinizing supergene underlies an exaggerated male reproductive morph in a spider.</title>
        <authorList>
            <person name="Hendrickx F."/>
            <person name="De Corte Z."/>
            <person name="Sonet G."/>
            <person name="Van Belleghem S.M."/>
            <person name="Kostlbacher S."/>
            <person name="Vangestel C."/>
        </authorList>
    </citation>
    <scope>NUCLEOTIDE SEQUENCE [LARGE SCALE GENOMIC DNA]</scope>
    <source>
        <strain evidence="1">W744_W776</strain>
    </source>
</reference>
<dbReference type="AlphaFoldDB" id="A0AAV6TJZ6"/>
<protein>
    <submittedName>
        <fullName evidence="1">Uncharacterized protein</fullName>
    </submittedName>
</protein>
<dbReference type="EMBL" id="JAFNEN010002920">
    <property type="protein sequence ID" value="KAG8172257.1"/>
    <property type="molecule type" value="Genomic_DNA"/>
</dbReference>
<dbReference type="Proteomes" id="UP000827092">
    <property type="component" value="Unassembled WGS sequence"/>
</dbReference>
<name>A0AAV6TJZ6_9ARAC</name>
<accession>A0AAV6TJZ6</accession>
<proteinExistence type="predicted"/>
<gene>
    <name evidence="1" type="ORF">JTE90_029128</name>
</gene>
<organism evidence="1 2">
    <name type="scientific">Oedothorax gibbosus</name>
    <dbReference type="NCBI Taxonomy" id="931172"/>
    <lineage>
        <taxon>Eukaryota</taxon>
        <taxon>Metazoa</taxon>
        <taxon>Ecdysozoa</taxon>
        <taxon>Arthropoda</taxon>
        <taxon>Chelicerata</taxon>
        <taxon>Arachnida</taxon>
        <taxon>Araneae</taxon>
        <taxon>Araneomorphae</taxon>
        <taxon>Entelegynae</taxon>
        <taxon>Araneoidea</taxon>
        <taxon>Linyphiidae</taxon>
        <taxon>Erigoninae</taxon>
        <taxon>Oedothorax</taxon>
    </lineage>
</organism>
<evidence type="ECO:0000313" key="1">
    <source>
        <dbReference type="EMBL" id="KAG8172257.1"/>
    </source>
</evidence>
<keyword evidence="2" id="KW-1185">Reference proteome</keyword>
<comment type="caution">
    <text evidence="1">The sequence shown here is derived from an EMBL/GenBank/DDBJ whole genome shotgun (WGS) entry which is preliminary data.</text>
</comment>